<dbReference type="InterPro" id="IPR046469">
    <property type="entry name" value="SAM_HAT_N"/>
</dbReference>
<dbReference type="Gene3D" id="3.40.50.10790">
    <property type="entry name" value="S-adenosyl-l-methionine hydroxide adenosyltransferase, N-terminal"/>
    <property type="match status" value="1"/>
</dbReference>
<evidence type="ECO:0000259" key="4">
    <source>
        <dbReference type="Pfam" id="PF20257"/>
    </source>
</evidence>
<evidence type="ECO:0000256" key="1">
    <source>
        <dbReference type="ARBA" id="ARBA00022691"/>
    </source>
</evidence>
<dbReference type="InterPro" id="IPR046470">
    <property type="entry name" value="SAM_HAT_C"/>
</dbReference>
<gene>
    <name evidence="5" type="ordered locus">Cphamn1_2034</name>
</gene>
<feature type="domain" description="S-adenosyl-l-methionine hydroxide adenosyltransferase C-terminal" evidence="4">
    <location>
        <begin position="180"/>
        <end position="263"/>
    </location>
</feature>
<dbReference type="Pfam" id="PF20257">
    <property type="entry name" value="SAM_HAT_C"/>
    <property type="match status" value="1"/>
</dbReference>
<dbReference type="AlphaFoldDB" id="B3EMK5"/>
<dbReference type="OrthoDB" id="9792195at2"/>
<dbReference type="PANTHER" id="PTHR35092">
    <property type="entry name" value="CHLORINASE MJ1651"/>
    <property type="match status" value="1"/>
</dbReference>
<dbReference type="PANTHER" id="PTHR35092:SF1">
    <property type="entry name" value="CHLORINASE MJ1651"/>
    <property type="match status" value="1"/>
</dbReference>
<evidence type="ECO:0000256" key="2">
    <source>
        <dbReference type="ARBA" id="ARBA00024035"/>
    </source>
</evidence>
<dbReference type="KEGG" id="cpb:Cphamn1_2034"/>
<dbReference type="HOGENOM" id="CLU_059734_1_1_10"/>
<dbReference type="EMBL" id="CP001101">
    <property type="protein sequence ID" value="ACE04944.1"/>
    <property type="molecule type" value="Genomic_DNA"/>
</dbReference>
<name>B3EMK5_CHLPB</name>
<proteinExistence type="inferred from homology"/>
<dbReference type="Gene3D" id="2.40.30.90">
    <property type="entry name" value="Bacterial fluorinating enzyme like"/>
    <property type="match status" value="1"/>
</dbReference>
<evidence type="ECO:0000313" key="5">
    <source>
        <dbReference type="EMBL" id="ACE04944.1"/>
    </source>
</evidence>
<organism evidence="5">
    <name type="scientific">Chlorobium phaeobacteroides (strain BS1)</name>
    <dbReference type="NCBI Taxonomy" id="331678"/>
    <lineage>
        <taxon>Bacteria</taxon>
        <taxon>Pseudomonadati</taxon>
        <taxon>Chlorobiota</taxon>
        <taxon>Chlorobiia</taxon>
        <taxon>Chlorobiales</taxon>
        <taxon>Chlorobiaceae</taxon>
        <taxon>Chlorobium/Pelodictyon group</taxon>
        <taxon>Chlorobium</taxon>
    </lineage>
</organism>
<dbReference type="InterPro" id="IPR023227">
    <property type="entry name" value="SAM_OH_AdoTrfase_C_sf"/>
</dbReference>
<sequence length="268" mass="28214">MRTTQPLIVLMTDFGLQDPYAGVMKGVIAGISPHTRVIDLTHCISAQNILHGALLLGSSAPYFPDGTIFTAVVDPGVGTARNAIALVTEKQVFIAPDNGLLSSVMKTENIKECFAITNPSFMLAGQSATFHGRDVFSPAAAHLANGVEPSRLGKAIDPDSCIRIGFPENSPCDSGSSWEGTVLYADVYGNLITSFTGDMITGKEETAGIRTENGDILSVYRTYADVAQGVALAYTGSSGFLEIAIRNGNASGILGLEAGDRITLLLNR</sequence>
<protein>
    <submittedName>
        <fullName evidence="5">Uncharacterized protein</fullName>
    </submittedName>
</protein>
<dbReference type="PIRSF" id="PIRSF006779">
    <property type="entry name" value="UCP006779"/>
    <property type="match status" value="1"/>
</dbReference>
<evidence type="ECO:0000259" key="3">
    <source>
        <dbReference type="Pfam" id="PF01887"/>
    </source>
</evidence>
<dbReference type="STRING" id="331678.Cphamn1_2034"/>
<dbReference type="InterPro" id="IPR023228">
    <property type="entry name" value="SAM_OH_AdoTrfase_N_sf"/>
</dbReference>
<keyword evidence="1" id="KW-0949">S-adenosyl-L-methionine</keyword>
<comment type="similarity">
    <text evidence="2">Belongs to the SAM hydrolase / SAM-dependent halogenase family.</text>
</comment>
<dbReference type="InterPro" id="IPR002747">
    <property type="entry name" value="SAM_OH_AdoTrfase"/>
</dbReference>
<dbReference type="SUPFAM" id="SSF102522">
    <property type="entry name" value="Bacterial fluorinating enzyme, N-terminal domain"/>
    <property type="match status" value="1"/>
</dbReference>
<reference evidence="5" key="1">
    <citation type="submission" date="2008-06" db="EMBL/GenBank/DDBJ databases">
        <title>Complete sequence of Chlorobium phaeobacteroides BS1.</title>
        <authorList>
            <consortium name="US DOE Joint Genome Institute"/>
            <person name="Lucas S."/>
            <person name="Copeland A."/>
            <person name="Lapidus A."/>
            <person name="Glavina del Rio T."/>
            <person name="Dalin E."/>
            <person name="Tice H."/>
            <person name="Bruce D."/>
            <person name="Goodwin L."/>
            <person name="Pitluck S."/>
            <person name="Schmutz J."/>
            <person name="Larimer F."/>
            <person name="Land M."/>
            <person name="Hauser L."/>
            <person name="Kyrpides N."/>
            <person name="Ovchinnikova G."/>
            <person name="Li T."/>
            <person name="Liu Z."/>
            <person name="Zhao F."/>
            <person name="Overmann J."/>
            <person name="Bryant D.A."/>
            <person name="Richardson P."/>
        </authorList>
    </citation>
    <scope>NUCLEOTIDE SEQUENCE [LARGE SCALE GENOMIC DNA]</scope>
    <source>
        <strain evidence="5">BS1</strain>
    </source>
</reference>
<dbReference type="SUPFAM" id="SSF101852">
    <property type="entry name" value="Bacterial fluorinating enzyme, C-terminal domain"/>
    <property type="match status" value="1"/>
</dbReference>
<feature type="domain" description="S-adenosyl-l-methionine hydroxide adenosyltransferase N-terminal" evidence="3">
    <location>
        <begin position="8"/>
        <end position="153"/>
    </location>
</feature>
<dbReference type="Pfam" id="PF01887">
    <property type="entry name" value="SAM_HAT_N"/>
    <property type="match status" value="1"/>
</dbReference>
<dbReference type="eggNOG" id="COG1912">
    <property type="taxonomic scope" value="Bacteria"/>
</dbReference>
<accession>B3EMK5</accession>